<dbReference type="CDD" id="cd24152">
    <property type="entry name" value="ASKHA_NBD_ROK-like"/>
    <property type="match status" value="1"/>
</dbReference>
<keyword evidence="3" id="KW-1185">Reference proteome</keyword>
<dbReference type="STRING" id="1423792.FD09_GL001941"/>
<name>A0A0R1N6G1_9LACO</name>
<reference evidence="2 3" key="1">
    <citation type="journal article" date="2015" name="Genome Announc.">
        <title>Expanding the biotechnology potential of lactobacilli through comparative genomics of 213 strains and associated genera.</title>
        <authorList>
            <person name="Sun Z."/>
            <person name="Harris H.M."/>
            <person name="McCann A."/>
            <person name="Guo C."/>
            <person name="Argimon S."/>
            <person name="Zhang W."/>
            <person name="Yang X."/>
            <person name="Jeffery I.B."/>
            <person name="Cooney J.C."/>
            <person name="Kagawa T.F."/>
            <person name="Liu W."/>
            <person name="Song Y."/>
            <person name="Salvetti E."/>
            <person name="Wrobel A."/>
            <person name="Rasinkangas P."/>
            <person name="Parkhill J."/>
            <person name="Rea M.C."/>
            <person name="O'Sullivan O."/>
            <person name="Ritari J."/>
            <person name="Douillard F.P."/>
            <person name="Paul Ross R."/>
            <person name="Yang R."/>
            <person name="Briner A.E."/>
            <person name="Felis G.E."/>
            <person name="de Vos W.M."/>
            <person name="Barrangou R."/>
            <person name="Klaenhammer T.R."/>
            <person name="Caufield P.W."/>
            <person name="Cui Y."/>
            <person name="Zhang H."/>
            <person name="O'Toole P.W."/>
        </authorList>
    </citation>
    <scope>NUCLEOTIDE SEQUENCE [LARGE SCALE GENOMIC DNA]</scope>
    <source>
        <strain evidence="2 3">DSM 12744</strain>
    </source>
</reference>
<evidence type="ECO:0000313" key="3">
    <source>
        <dbReference type="Proteomes" id="UP000051330"/>
    </source>
</evidence>
<dbReference type="PANTHER" id="PTHR18964:SF170">
    <property type="entry name" value="SUGAR KINASE"/>
    <property type="match status" value="1"/>
</dbReference>
<comment type="caution">
    <text evidence="2">The sequence shown here is derived from an EMBL/GenBank/DDBJ whole genome shotgun (WGS) entry which is preliminary data.</text>
</comment>
<evidence type="ECO:0000313" key="2">
    <source>
        <dbReference type="EMBL" id="KRL13908.1"/>
    </source>
</evidence>
<comment type="similarity">
    <text evidence="1">Belongs to the ROK (NagC/XylR) family.</text>
</comment>
<dbReference type="Pfam" id="PF00480">
    <property type="entry name" value="ROK"/>
    <property type="match status" value="1"/>
</dbReference>
<dbReference type="Proteomes" id="UP000051330">
    <property type="component" value="Unassembled WGS sequence"/>
</dbReference>
<accession>A0A0R1N6G1</accession>
<dbReference type="AlphaFoldDB" id="A0A0R1N6G1"/>
<dbReference type="InterPro" id="IPR000600">
    <property type="entry name" value="ROK"/>
</dbReference>
<dbReference type="OrthoDB" id="9795247at2"/>
<dbReference type="EMBL" id="AZEC01000003">
    <property type="protein sequence ID" value="KRL13908.1"/>
    <property type="molecule type" value="Genomic_DNA"/>
</dbReference>
<dbReference type="RefSeq" id="WP_057818884.1">
    <property type="nucleotide sequence ID" value="NZ_AZEC01000003.1"/>
</dbReference>
<dbReference type="Gene3D" id="3.30.420.40">
    <property type="match status" value="2"/>
</dbReference>
<dbReference type="SUPFAM" id="SSF53067">
    <property type="entry name" value="Actin-like ATPase domain"/>
    <property type="match status" value="1"/>
</dbReference>
<dbReference type="PANTHER" id="PTHR18964">
    <property type="entry name" value="ROK (REPRESSOR, ORF, KINASE) FAMILY"/>
    <property type="match status" value="1"/>
</dbReference>
<evidence type="ECO:0000256" key="1">
    <source>
        <dbReference type="ARBA" id="ARBA00006479"/>
    </source>
</evidence>
<dbReference type="InterPro" id="IPR043129">
    <property type="entry name" value="ATPase_NBD"/>
</dbReference>
<proteinExistence type="inferred from homology"/>
<sequence length="300" mass="32028">MADLVVIDVGGTSIKHGIMHEGHLTAEGSVPTPATLPEYYSALSAIVADAKKNWQPVGVGISSPGAVNKKTGVIEGASAVKYIHNFPIIPELAERFGLPVSIENDANCAALAELASGAAQGSQNMLFLVIGTGIGGSVIVNGEVIHGRHLFGGEFGYMMMNDTDILSRVGSPVHLGERYTDRKDDGQVYSGKDVLNLAEQGDSLAKAETEIFYKALATAIYNLSYAFDPDKVILGGGVSQADFLIPHVKEHIQKILDHVPIAPFMPDIALAHYRSQANLIGAATDFWTEHADLRDDHEIN</sequence>
<protein>
    <submittedName>
        <fullName evidence="2">ROK family protein</fullName>
    </submittedName>
</protein>
<dbReference type="PATRIC" id="fig|1423792.3.peg.1969"/>
<organism evidence="2 3">
    <name type="scientific">Schleiferilactobacillus perolens DSM 12744</name>
    <dbReference type="NCBI Taxonomy" id="1423792"/>
    <lineage>
        <taxon>Bacteria</taxon>
        <taxon>Bacillati</taxon>
        <taxon>Bacillota</taxon>
        <taxon>Bacilli</taxon>
        <taxon>Lactobacillales</taxon>
        <taxon>Lactobacillaceae</taxon>
        <taxon>Schleiferilactobacillus</taxon>
    </lineage>
</organism>
<gene>
    <name evidence="2" type="ORF">FD09_GL001941</name>
</gene>